<organism evidence="2 3">
    <name type="scientific">Octopus vulgaris</name>
    <name type="common">Common octopus</name>
    <dbReference type="NCBI Taxonomy" id="6645"/>
    <lineage>
        <taxon>Eukaryota</taxon>
        <taxon>Metazoa</taxon>
        <taxon>Spiralia</taxon>
        <taxon>Lophotrochozoa</taxon>
        <taxon>Mollusca</taxon>
        <taxon>Cephalopoda</taxon>
        <taxon>Coleoidea</taxon>
        <taxon>Octopodiformes</taxon>
        <taxon>Octopoda</taxon>
        <taxon>Incirrata</taxon>
        <taxon>Octopodidae</taxon>
        <taxon>Octopus</taxon>
    </lineage>
</organism>
<protein>
    <submittedName>
        <fullName evidence="2">Uncharacterized protein</fullName>
    </submittedName>
</protein>
<gene>
    <name evidence="2" type="ORF">OCTVUL_1B025001</name>
</gene>
<dbReference type="EMBL" id="OX597831">
    <property type="protein sequence ID" value="CAI9735961.1"/>
    <property type="molecule type" value="Genomic_DNA"/>
</dbReference>
<name>A0AA36BK81_OCTVU</name>
<evidence type="ECO:0000313" key="3">
    <source>
        <dbReference type="Proteomes" id="UP001162480"/>
    </source>
</evidence>
<keyword evidence="1" id="KW-1133">Transmembrane helix</keyword>
<dbReference type="Proteomes" id="UP001162480">
    <property type="component" value="Chromosome 18"/>
</dbReference>
<keyword evidence="1" id="KW-0812">Transmembrane</keyword>
<accession>A0AA36BK81</accession>
<proteinExistence type="predicted"/>
<keyword evidence="3" id="KW-1185">Reference proteome</keyword>
<feature type="transmembrane region" description="Helical" evidence="1">
    <location>
        <begin position="47"/>
        <end position="69"/>
    </location>
</feature>
<evidence type="ECO:0000313" key="2">
    <source>
        <dbReference type="EMBL" id="CAI9735961.1"/>
    </source>
</evidence>
<sequence length="80" mass="8907">MVSFHNLEEKDSMQLLAMGVDDLLNISYPWSDASRKEWLVTSLQEYIVKYGAVLTMGCGVVVAAAVVVVKMEWLGEDRVA</sequence>
<keyword evidence="1" id="KW-0472">Membrane</keyword>
<dbReference type="AlphaFoldDB" id="A0AA36BK81"/>
<reference evidence="2" key="1">
    <citation type="submission" date="2023-08" db="EMBL/GenBank/DDBJ databases">
        <authorList>
            <person name="Alioto T."/>
            <person name="Alioto T."/>
            <person name="Gomez Garrido J."/>
        </authorList>
    </citation>
    <scope>NUCLEOTIDE SEQUENCE</scope>
</reference>
<evidence type="ECO:0000256" key="1">
    <source>
        <dbReference type="SAM" id="Phobius"/>
    </source>
</evidence>